<sequence>MSQLIHVPENGSLVSKQSKSNFPTLSSWINELFDRDLNQLWSTSNEAQSFIPQVNIKETADAYTVEMAAPGLKKSDFEIDIEHQVLSISANQEKKKEEDNEKYTRKEFAYTSFKRSFNLPETIAEDKIKAQYSEGILSIVLPKKDEAKQQPPRRIKIS</sequence>
<dbReference type="PANTHER" id="PTHR11527">
    <property type="entry name" value="HEAT-SHOCK PROTEIN 20 FAMILY MEMBER"/>
    <property type="match status" value="1"/>
</dbReference>
<evidence type="ECO:0000313" key="4">
    <source>
        <dbReference type="EMBL" id="MFD2696451.1"/>
    </source>
</evidence>
<dbReference type="Proteomes" id="UP001597357">
    <property type="component" value="Unassembled WGS sequence"/>
</dbReference>
<comment type="similarity">
    <text evidence="1 2">Belongs to the small heat shock protein (HSP20) family.</text>
</comment>
<evidence type="ECO:0000256" key="2">
    <source>
        <dbReference type="RuleBase" id="RU003616"/>
    </source>
</evidence>
<keyword evidence="5" id="KW-1185">Reference proteome</keyword>
<comment type="caution">
    <text evidence="4">The sequence shown here is derived from an EMBL/GenBank/DDBJ whole genome shotgun (WGS) entry which is preliminary data.</text>
</comment>
<dbReference type="Pfam" id="PF00011">
    <property type="entry name" value="HSP20"/>
    <property type="match status" value="1"/>
</dbReference>
<dbReference type="EMBL" id="JBHULZ010000002">
    <property type="protein sequence ID" value="MFD2696451.1"/>
    <property type="molecule type" value="Genomic_DNA"/>
</dbReference>
<evidence type="ECO:0000313" key="5">
    <source>
        <dbReference type="Proteomes" id="UP001597357"/>
    </source>
</evidence>
<dbReference type="InterPro" id="IPR002068">
    <property type="entry name" value="A-crystallin/Hsp20_dom"/>
</dbReference>
<protein>
    <submittedName>
        <fullName evidence="4">Hsp20/alpha crystallin family protein</fullName>
    </submittedName>
</protein>
<evidence type="ECO:0000256" key="1">
    <source>
        <dbReference type="PROSITE-ProRule" id="PRU00285"/>
    </source>
</evidence>
<gene>
    <name evidence="4" type="ORF">ACFSQ0_00425</name>
</gene>
<dbReference type="SUPFAM" id="SSF49764">
    <property type="entry name" value="HSP20-like chaperones"/>
    <property type="match status" value="1"/>
</dbReference>
<dbReference type="InterPro" id="IPR031107">
    <property type="entry name" value="Small_HSP"/>
</dbReference>
<evidence type="ECO:0000259" key="3">
    <source>
        <dbReference type="PROSITE" id="PS01031"/>
    </source>
</evidence>
<dbReference type="CDD" id="cd06464">
    <property type="entry name" value="ACD_sHsps-like"/>
    <property type="match status" value="1"/>
</dbReference>
<name>A0ABW5S9R8_9FLAO</name>
<organism evidence="4 5">
    <name type="scientific">Mesonia sediminis</name>
    <dbReference type="NCBI Taxonomy" id="1703946"/>
    <lineage>
        <taxon>Bacteria</taxon>
        <taxon>Pseudomonadati</taxon>
        <taxon>Bacteroidota</taxon>
        <taxon>Flavobacteriia</taxon>
        <taxon>Flavobacteriales</taxon>
        <taxon>Flavobacteriaceae</taxon>
        <taxon>Mesonia</taxon>
    </lineage>
</organism>
<accession>A0ABW5S9R8</accession>
<feature type="domain" description="SHSP" evidence="3">
    <location>
        <begin position="45"/>
        <end position="158"/>
    </location>
</feature>
<dbReference type="Gene3D" id="2.60.40.790">
    <property type="match status" value="1"/>
</dbReference>
<proteinExistence type="inferred from homology"/>
<dbReference type="RefSeq" id="WP_379042565.1">
    <property type="nucleotide sequence ID" value="NZ_JBHULZ010000002.1"/>
</dbReference>
<dbReference type="InterPro" id="IPR008978">
    <property type="entry name" value="HSP20-like_chaperone"/>
</dbReference>
<dbReference type="PROSITE" id="PS01031">
    <property type="entry name" value="SHSP"/>
    <property type="match status" value="1"/>
</dbReference>
<reference evidence="5" key="1">
    <citation type="journal article" date="2019" name="Int. J. Syst. Evol. Microbiol.">
        <title>The Global Catalogue of Microorganisms (GCM) 10K type strain sequencing project: providing services to taxonomists for standard genome sequencing and annotation.</title>
        <authorList>
            <consortium name="The Broad Institute Genomics Platform"/>
            <consortium name="The Broad Institute Genome Sequencing Center for Infectious Disease"/>
            <person name="Wu L."/>
            <person name="Ma J."/>
        </authorList>
    </citation>
    <scope>NUCLEOTIDE SEQUENCE [LARGE SCALE GENOMIC DNA]</scope>
    <source>
        <strain evidence="5">KCTC 42255</strain>
    </source>
</reference>